<name>A0A934QMC3_9PSEU</name>
<sequence>MGRHSRVEEPASERPDPRITTGTHRVIGKGPRRRVAAWPIACVVLVGLLVAGWFGWNWADGALATRAEAQASDCQEGDADLSVVVAPAAAEPVTKAAMRWNEARTVVHGHCIVVDVHAAKSDRVFDALLGQGDDSSLGGSAPAAWLPESAAWADKLSDERPDLVGSSAEVVATNDRGEFPYVSLAGDGIDSIQQRAAQSFRAYLLAPEQRGDFTAAGLTQP</sequence>
<feature type="region of interest" description="Disordered" evidence="1">
    <location>
        <begin position="1"/>
        <end position="25"/>
    </location>
</feature>
<keyword evidence="2" id="KW-1133">Transmembrane helix</keyword>
<comment type="caution">
    <text evidence="3">The sequence shown here is derived from an EMBL/GenBank/DDBJ whole genome shotgun (WGS) entry which is preliminary data.</text>
</comment>
<keyword evidence="2" id="KW-0812">Transmembrane</keyword>
<dbReference type="AlphaFoldDB" id="A0A934QMC3"/>
<proteinExistence type="predicted"/>
<feature type="compositionally biased region" description="Basic and acidic residues" evidence="1">
    <location>
        <begin position="1"/>
        <end position="17"/>
    </location>
</feature>
<gene>
    <name evidence="3" type="ORF">JHE00_01010</name>
</gene>
<evidence type="ECO:0000313" key="4">
    <source>
        <dbReference type="Proteomes" id="UP000635245"/>
    </source>
</evidence>
<reference evidence="3" key="1">
    <citation type="submission" date="2020-12" db="EMBL/GenBank/DDBJ databases">
        <title>Prauserella sp. ASG 168, a novel actinomycete isolated from cave rock.</title>
        <authorList>
            <person name="Suriyachadkun C."/>
        </authorList>
    </citation>
    <scope>NUCLEOTIDE SEQUENCE</scope>
    <source>
        <strain evidence="3">ASG 168</strain>
    </source>
</reference>
<keyword evidence="2" id="KW-0472">Membrane</keyword>
<dbReference type="EMBL" id="JAENJH010000001">
    <property type="protein sequence ID" value="MBK1782885.1"/>
    <property type="molecule type" value="Genomic_DNA"/>
</dbReference>
<evidence type="ECO:0000313" key="3">
    <source>
        <dbReference type="EMBL" id="MBK1782885.1"/>
    </source>
</evidence>
<dbReference type="Proteomes" id="UP000635245">
    <property type="component" value="Unassembled WGS sequence"/>
</dbReference>
<feature type="transmembrane region" description="Helical" evidence="2">
    <location>
        <begin position="35"/>
        <end position="56"/>
    </location>
</feature>
<organism evidence="3 4">
    <name type="scientific">Prauserella cavernicola</name>
    <dbReference type="NCBI Taxonomy" id="2800127"/>
    <lineage>
        <taxon>Bacteria</taxon>
        <taxon>Bacillati</taxon>
        <taxon>Actinomycetota</taxon>
        <taxon>Actinomycetes</taxon>
        <taxon>Pseudonocardiales</taxon>
        <taxon>Pseudonocardiaceae</taxon>
        <taxon>Prauserella</taxon>
    </lineage>
</organism>
<keyword evidence="4" id="KW-1185">Reference proteome</keyword>
<protein>
    <submittedName>
        <fullName evidence="3">Substrate-binding domain-containing protein</fullName>
    </submittedName>
</protein>
<evidence type="ECO:0000256" key="2">
    <source>
        <dbReference type="SAM" id="Phobius"/>
    </source>
</evidence>
<dbReference type="RefSeq" id="WP_200313786.1">
    <property type="nucleotide sequence ID" value="NZ_JAENJH010000001.1"/>
</dbReference>
<evidence type="ECO:0000256" key="1">
    <source>
        <dbReference type="SAM" id="MobiDB-lite"/>
    </source>
</evidence>
<accession>A0A934QMC3</accession>